<organism evidence="1 2">
    <name type="scientific">Vermiconidia calcicola</name>
    <dbReference type="NCBI Taxonomy" id="1690605"/>
    <lineage>
        <taxon>Eukaryota</taxon>
        <taxon>Fungi</taxon>
        <taxon>Dikarya</taxon>
        <taxon>Ascomycota</taxon>
        <taxon>Pezizomycotina</taxon>
        <taxon>Dothideomycetes</taxon>
        <taxon>Dothideomycetidae</taxon>
        <taxon>Mycosphaerellales</taxon>
        <taxon>Extremaceae</taxon>
        <taxon>Vermiconidia</taxon>
    </lineage>
</organism>
<dbReference type="InterPro" id="IPR027417">
    <property type="entry name" value="P-loop_NTPase"/>
</dbReference>
<dbReference type="Pfam" id="PF00071">
    <property type="entry name" value="Ras"/>
    <property type="match status" value="1"/>
</dbReference>
<dbReference type="InterPro" id="IPR001806">
    <property type="entry name" value="Small_GTPase"/>
</dbReference>
<sequence>MHPDVLNVVIIGDELASWALSRKLLEIGCLTTPYDKIFGTIQVTEEDSNTEEMMIEVSARGGHDTGDLLRLYCSKADAFIIIFRMDSKTSLESSGKFKDHIVEAKKNCPTALVGIQVADEPRKVTLPEALNRAAELETTYFTVQANSQVMAPFIYLGHCHARKKPTTSREATMIYGSGDQLVADLPGHQHDHK</sequence>
<keyword evidence="2" id="KW-1185">Reference proteome</keyword>
<dbReference type="SUPFAM" id="SSF52540">
    <property type="entry name" value="P-loop containing nucleoside triphosphate hydrolases"/>
    <property type="match status" value="1"/>
</dbReference>
<comment type="caution">
    <text evidence="1">The sequence shown here is derived from an EMBL/GenBank/DDBJ whole genome shotgun (WGS) entry which is preliminary data.</text>
</comment>
<gene>
    <name evidence="1" type="ORF">LTR25_011005</name>
</gene>
<reference evidence="1 2" key="1">
    <citation type="submission" date="2023-06" db="EMBL/GenBank/DDBJ databases">
        <title>Black Yeasts Isolated from many extreme environments.</title>
        <authorList>
            <person name="Coleine C."/>
            <person name="Stajich J.E."/>
            <person name="Selbmann L."/>
        </authorList>
    </citation>
    <scope>NUCLEOTIDE SEQUENCE [LARGE SCALE GENOMIC DNA]</scope>
    <source>
        <strain evidence="1 2">CCFEE 5887</strain>
    </source>
</reference>
<proteinExistence type="predicted"/>
<evidence type="ECO:0000313" key="2">
    <source>
        <dbReference type="Proteomes" id="UP001345827"/>
    </source>
</evidence>
<accession>A0AAV9PQS1</accession>
<name>A0AAV9PQS1_9PEZI</name>
<dbReference type="AlphaFoldDB" id="A0AAV9PQS1"/>
<protein>
    <submittedName>
        <fullName evidence="1">Uncharacterized protein</fullName>
    </submittedName>
</protein>
<dbReference type="Proteomes" id="UP001345827">
    <property type="component" value="Unassembled WGS sequence"/>
</dbReference>
<dbReference type="EMBL" id="JAXLQG010000038">
    <property type="protein sequence ID" value="KAK5527641.1"/>
    <property type="molecule type" value="Genomic_DNA"/>
</dbReference>
<dbReference type="GO" id="GO:0003924">
    <property type="term" value="F:GTPase activity"/>
    <property type="evidence" value="ECO:0007669"/>
    <property type="project" value="InterPro"/>
</dbReference>
<dbReference type="Gene3D" id="3.40.50.300">
    <property type="entry name" value="P-loop containing nucleotide triphosphate hydrolases"/>
    <property type="match status" value="1"/>
</dbReference>
<dbReference type="GO" id="GO:0005525">
    <property type="term" value="F:GTP binding"/>
    <property type="evidence" value="ECO:0007669"/>
    <property type="project" value="InterPro"/>
</dbReference>
<evidence type="ECO:0000313" key="1">
    <source>
        <dbReference type="EMBL" id="KAK5527641.1"/>
    </source>
</evidence>